<sequence>MENIESYLKLGFSEAKEDEKNFIQQLKNPEYIKKYVASSLLGVNERLSWYYLFVEKDLVKAKQCFYLYGKVNLYKKQFEDDFNHESPMGMNPSVIYTLLSDSNNLFNAFVNSTYKNESYYLKRGSLSIVIQHILNNKDEKAFSLLDTFFKKHKQYDFKESDGEILKAILENDKGKIEELLHFLLLPRNHKKTNGIYPLRRDLLSFPALGYAKLAWLRGIEIEIDHPLIPKELLPLQPNKEYTNSYDFLTI</sequence>
<proteinExistence type="predicted"/>
<keyword evidence="2" id="KW-1185">Reference proteome</keyword>
<dbReference type="Proteomes" id="UP001549799">
    <property type="component" value="Unassembled WGS sequence"/>
</dbReference>
<dbReference type="RefSeq" id="WP_354613833.1">
    <property type="nucleotide sequence ID" value="NZ_JBEXAE010000001.1"/>
</dbReference>
<accession>A0ABV2SSD3</accession>
<protein>
    <submittedName>
        <fullName evidence="1">Immunity 49 family protein</fullName>
    </submittedName>
</protein>
<organism evidence="1 2">
    <name type="scientific">Sediminicola arcticus</name>
    <dbReference type="NCBI Taxonomy" id="1574308"/>
    <lineage>
        <taxon>Bacteria</taxon>
        <taxon>Pseudomonadati</taxon>
        <taxon>Bacteroidota</taxon>
        <taxon>Flavobacteriia</taxon>
        <taxon>Flavobacteriales</taxon>
        <taxon>Flavobacteriaceae</taxon>
        <taxon>Sediminicola</taxon>
    </lineage>
</organism>
<gene>
    <name evidence="1" type="ORF">ABXZ36_02225</name>
</gene>
<name>A0ABV2SSD3_9FLAO</name>
<reference evidence="1 2" key="1">
    <citation type="submission" date="2024-07" db="EMBL/GenBank/DDBJ databases">
        <title>The genome sequence of type strain Sediminicola arcticus GDMCC 1.2805.</title>
        <authorList>
            <person name="Liu Y."/>
        </authorList>
    </citation>
    <scope>NUCLEOTIDE SEQUENCE [LARGE SCALE GENOMIC DNA]</scope>
    <source>
        <strain evidence="1 2">GDMCC 1.2805</strain>
    </source>
</reference>
<comment type="caution">
    <text evidence="1">The sequence shown here is derived from an EMBL/GenBank/DDBJ whole genome shotgun (WGS) entry which is preliminary data.</text>
</comment>
<dbReference type="Pfam" id="PF15575">
    <property type="entry name" value="Imm49"/>
    <property type="match status" value="1"/>
</dbReference>
<dbReference type="InterPro" id="IPR029074">
    <property type="entry name" value="Imm49"/>
</dbReference>
<evidence type="ECO:0000313" key="2">
    <source>
        <dbReference type="Proteomes" id="UP001549799"/>
    </source>
</evidence>
<evidence type="ECO:0000313" key="1">
    <source>
        <dbReference type="EMBL" id="MET6989460.1"/>
    </source>
</evidence>
<dbReference type="EMBL" id="JBEXAE010000001">
    <property type="protein sequence ID" value="MET6989460.1"/>
    <property type="molecule type" value="Genomic_DNA"/>
</dbReference>